<evidence type="ECO:0000313" key="7">
    <source>
        <dbReference type="EMBL" id="MFC3286086.1"/>
    </source>
</evidence>
<dbReference type="Pfam" id="PF00282">
    <property type="entry name" value="Pyridoxal_deC"/>
    <property type="match status" value="1"/>
</dbReference>
<keyword evidence="4 6" id="KW-0663">Pyridoxal phosphate</keyword>
<evidence type="ECO:0000313" key="8">
    <source>
        <dbReference type="Proteomes" id="UP001595579"/>
    </source>
</evidence>
<dbReference type="PANTHER" id="PTHR11999">
    <property type="entry name" value="GROUP II PYRIDOXAL-5-PHOSPHATE DECARBOXYLASE"/>
    <property type="match status" value="1"/>
</dbReference>
<keyword evidence="5 6" id="KW-0456">Lyase</keyword>
<keyword evidence="8" id="KW-1185">Reference proteome</keyword>
<dbReference type="PANTHER" id="PTHR11999:SF70">
    <property type="entry name" value="MIP05841P"/>
    <property type="match status" value="1"/>
</dbReference>
<dbReference type="Gene3D" id="3.90.1150.10">
    <property type="entry name" value="Aspartate Aminotransferase, domain 1"/>
    <property type="match status" value="1"/>
</dbReference>
<reference evidence="8" key="1">
    <citation type="journal article" date="2019" name="Int. J. Syst. Evol. Microbiol.">
        <title>The Global Catalogue of Microorganisms (GCM) 10K type strain sequencing project: providing services to taxonomists for standard genome sequencing and annotation.</title>
        <authorList>
            <consortium name="The Broad Institute Genomics Platform"/>
            <consortium name="The Broad Institute Genome Sequencing Center for Infectious Disease"/>
            <person name="Wu L."/>
            <person name="Ma J."/>
        </authorList>
    </citation>
    <scope>NUCLEOTIDE SEQUENCE [LARGE SCALE GENOMIC DNA]</scope>
    <source>
        <strain evidence="8">CECT 7698</strain>
    </source>
</reference>
<name>A0ABV7LVC9_9GAMM</name>
<keyword evidence="3" id="KW-0210">Decarboxylase</keyword>
<dbReference type="InterPro" id="IPR015424">
    <property type="entry name" value="PyrdxlP-dep_Trfase"/>
</dbReference>
<dbReference type="Gene3D" id="3.40.640.10">
    <property type="entry name" value="Type I PLP-dependent aspartate aminotransferase-like (Major domain)"/>
    <property type="match status" value="1"/>
</dbReference>
<dbReference type="RefSeq" id="WP_386776852.1">
    <property type="nucleotide sequence ID" value="NZ_JBHRUG010000048.1"/>
</dbReference>
<dbReference type="Proteomes" id="UP001595579">
    <property type="component" value="Unassembled WGS sequence"/>
</dbReference>
<evidence type="ECO:0000256" key="2">
    <source>
        <dbReference type="ARBA" id="ARBA00009533"/>
    </source>
</evidence>
<protein>
    <submittedName>
        <fullName evidence="7">Pyridoxal phosphate-dependent decarboxylase family protein</fullName>
    </submittedName>
</protein>
<dbReference type="InterPro" id="IPR015421">
    <property type="entry name" value="PyrdxlP-dep_Trfase_major"/>
</dbReference>
<proteinExistence type="inferred from homology"/>
<comment type="similarity">
    <text evidence="2 6">Belongs to the group II decarboxylase family.</text>
</comment>
<evidence type="ECO:0000256" key="4">
    <source>
        <dbReference type="ARBA" id="ARBA00022898"/>
    </source>
</evidence>
<sequence>MTEPAECGKLEVYLQALGYTLDRFLTFQHPDAMHEPARWRAVLERPLPTSGIGIDAVMEEMAHYLIPNGSAIPNPGCTAFITTGATTVGALATLAGAVASPQRLTLNAFNFLEEQSLEWLAELLQLPPAMKGLYSSGGSVANLVALGAARQHAFEAVGIDPARQGVRGAARLYVSSASHHSIRRAAAVLGLGRDAVVTIATDVEGRMIPAALERQLKEDRDQAMVPVAVVANAGTTDTGAIDPLHAIGTLAHRYAIWFHVDGAYGLPGILDPEVNHLYAGLDLADSVIVDPHKWLGAPVGIGATFVRDRALLQRAFTQEVSSYLELACTQETAQHSMDSLGIPYSDFGVELSAPPRGAVVWALLREIGADGLRARICRHNAMARQVAERADAHPNLEVLQRPSLSICCFRYVDVACPDLDALNARIHRALVRQGRHIPSTTVVNGRLAIRPCFLGARTGPEQAQALVDEVLTLGAQLTKDPELAPDTNNSGIMPDIAR</sequence>
<gene>
    <name evidence="7" type="ORF">ACFOEV_21015</name>
</gene>
<accession>A0ABV7LVC9</accession>
<evidence type="ECO:0000256" key="3">
    <source>
        <dbReference type="ARBA" id="ARBA00022793"/>
    </source>
</evidence>
<dbReference type="InterPro" id="IPR015422">
    <property type="entry name" value="PyrdxlP-dep_Trfase_small"/>
</dbReference>
<comment type="caution">
    <text evidence="7">The sequence shown here is derived from an EMBL/GenBank/DDBJ whole genome shotgun (WGS) entry which is preliminary data.</text>
</comment>
<dbReference type="EMBL" id="JBHRUG010000048">
    <property type="protein sequence ID" value="MFC3286086.1"/>
    <property type="molecule type" value="Genomic_DNA"/>
</dbReference>
<dbReference type="InterPro" id="IPR010977">
    <property type="entry name" value="Aromatic_deC"/>
</dbReference>
<evidence type="ECO:0000256" key="1">
    <source>
        <dbReference type="ARBA" id="ARBA00001933"/>
    </source>
</evidence>
<evidence type="ECO:0000256" key="5">
    <source>
        <dbReference type="ARBA" id="ARBA00023239"/>
    </source>
</evidence>
<evidence type="ECO:0000256" key="6">
    <source>
        <dbReference type="RuleBase" id="RU000382"/>
    </source>
</evidence>
<organism evidence="7 8">
    <name type="scientific">Litchfieldella rifensis</name>
    <dbReference type="NCBI Taxonomy" id="762643"/>
    <lineage>
        <taxon>Bacteria</taxon>
        <taxon>Pseudomonadati</taxon>
        <taxon>Pseudomonadota</taxon>
        <taxon>Gammaproteobacteria</taxon>
        <taxon>Oceanospirillales</taxon>
        <taxon>Halomonadaceae</taxon>
        <taxon>Litchfieldella</taxon>
    </lineage>
</organism>
<dbReference type="InterPro" id="IPR002129">
    <property type="entry name" value="PyrdxlP-dep_de-COase"/>
</dbReference>
<dbReference type="SUPFAM" id="SSF53383">
    <property type="entry name" value="PLP-dependent transferases"/>
    <property type="match status" value="1"/>
</dbReference>
<comment type="cofactor">
    <cofactor evidence="1 6">
        <name>pyridoxal 5'-phosphate</name>
        <dbReference type="ChEBI" id="CHEBI:597326"/>
    </cofactor>
</comment>